<feature type="transmembrane region" description="Helical" evidence="8">
    <location>
        <begin position="634"/>
        <end position="651"/>
    </location>
</feature>
<proteinExistence type="predicted"/>
<feature type="transmembrane region" description="Helical" evidence="8">
    <location>
        <begin position="464"/>
        <end position="483"/>
    </location>
</feature>
<dbReference type="OrthoDB" id="9781596at2"/>
<accession>A0A328FCT1</accession>
<dbReference type="GO" id="GO:0008137">
    <property type="term" value="F:NADH dehydrogenase (ubiquinone) activity"/>
    <property type="evidence" value="ECO:0007669"/>
    <property type="project" value="InterPro"/>
</dbReference>
<evidence type="ECO:0000256" key="5">
    <source>
        <dbReference type="ARBA" id="ARBA00023002"/>
    </source>
</evidence>
<evidence type="ECO:0000313" key="12">
    <source>
        <dbReference type="EMBL" id="RAM02451.1"/>
    </source>
</evidence>
<keyword evidence="2" id="KW-1003">Cell membrane</keyword>
<feature type="transmembrane region" description="Helical" evidence="8">
    <location>
        <begin position="517"/>
        <end position="538"/>
    </location>
</feature>
<dbReference type="Pfam" id="PF00361">
    <property type="entry name" value="Proton_antipo_M"/>
    <property type="match status" value="1"/>
</dbReference>
<keyword evidence="4 8" id="KW-1133">Transmembrane helix</keyword>
<dbReference type="PANTHER" id="PTHR42682:SF3">
    <property type="entry name" value="FORMATE HYDROGENLYASE SUBUNIT 3-RELATED"/>
    <property type="match status" value="1"/>
</dbReference>
<dbReference type="GO" id="GO:0042773">
    <property type="term" value="P:ATP synthesis coupled electron transport"/>
    <property type="evidence" value="ECO:0007669"/>
    <property type="project" value="InterPro"/>
</dbReference>
<dbReference type="GO" id="GO:0016491">
    <property type="term" value="F:oxidoreductase activity"/>
    <property type="evidence" value="ECO:0007669"/>
    <property type="project" value="UniProtKB-KW"/>
</dbReference>
<feature type="transmembrane region" description="Helical" evidence="8">
    <location>
        <begin position="267"/>
        <end position="289"/>
    </location>
</feature>
<keyword evidence="3 7" id="KW-0812">Transmembrane</keyword>
<evidence type="ECO:0000256" key="1">
    <source>
        <dbReference type="ARBA" id="ARBA00004651"/>
    </source>
</evidence>
<keyword evidence="5" id="KW-0560">Oxidoreductase</keyword>
<feature type="transmembrane region" description="Helical" evidence="8">
    <location>
        <begin position="6"/>
        <end position="23"/>
    </location>
</feature>
<evidence type="ECO:0000256" key="3">
    <source>
        <dbReference type="ARBA" id="ARBA00022692"/>
    </source>
</evidence>
<keyword evidence="14" id="KW-1185">Reference proteome</keyword>
<organism evidence="12 13">
    <name type="scientific">Desulfobacter hydrogenophilus</name>
    <dbReference type="NCBI Taxonomy" id="2291"/>
    <lineage>
        <taxon>Bacteria</taxon>
        <taxon>Pseudomonadati</taxon>
        <taxon>Thermodesulfobacteriota</taxon>
        <taxon>Desulfobacteria</taxon>
        <taxon>Desulfobacterales</taxon>
        <taxon>Desulfobacteraceae</taxon>
        <taxon>Desulfobacter</taxon>
    </lineage>
</organism>
<name>A0A328FCT1_9BACT</name>
<dbReference type="PRINTS" id="PR01437">
    <property type="entry name" value="NUOXDRDTASE4"/>
</dbReference>
<evidence type="ECO:0000313" key="14">
    <source>
        <dbReference type="Proteomes" id="UP000293902"/>
    </source>
</evidence>
<dbReference type="Proteomes" id="UP000293902">
    <property type="component" value="Chromosome"/>
</dbReference>
<feature type="domain" description="NADH:quinone oxidoreductase/Mrp antiporter transmembrane" evidence="9">
    <location>
        <begin position="128"/>
        <end position="418"/>
    </location>
</feature>
<gene>
    <name evidence="12" type="ORF">DO021_08235</name>
    <name evidence="11" type="ORF">EYB58_22200</name>
</gene>
<keyword evidence="6 8" id="KW-0472">Membrane</keyword>
<evidence type="ECO:0000259" key="10">
    <source>
        <dbReference type="Pfam" id="PF00662"/>
    </source>
</evidence>
<dbReference type="PANTHER" id="PTHR42682">
    <property type="entry name" value="HYDROGENASE-4 COMPONENT F"/>
    <property type="match status" value="1"/>
</dbReference>
<evidence type="ECO:0000313" key="11">
    <source>
        <dbReference type="EMBL" id="QBH15375.1"/>
    </source>
</evidence>
<dbReference type="EMBL" id="QLNI01000014">
    <property type="protein sequence ID" value="RAM02451.1"/>
    <property type="molecule type" value="Genomic_DNA"/>
</dbReference>
<feature type="transmembrane region" description="Helical" evidence="8">
    <location>
        <begin position="108"/>
        <end position="125"/>
    </location>
</feature>
<reference evidence="11 14" key="2">
    <citation type="submission" date="2019-02" db="EMBL/GenBank/DDBJ databases">
        <title>Complete genome sequence of Desulfobacter hydrogenophilus AcRS1.</title>
        <authorList>
            <person name="Marietou A."/>
            <person name="Lund M.B."/>
            <person name="Marshall I.P.G."/>
            <person name="Schreiber L."/>
            <person name="Jorgensen B."/>
        </authorList>
    </citation>
    <scope>NUCLEOTIDE SEQUENCE [LARGE SCALE GENOMIC DNA]</scope>
    <source>
        <strain evidence="11 14">AcRS1</strain>
    </source>
</reference>
<evidence type="ECO:0000256" key="2">
    <source>
        <dbReference type="ARBA" id="ARBA00022475"/>
    </source>
</evidence>
<dbReference type="RefSeq" id="WP_111955563.1">
    <property type="nucleotide sequence ID" value="NZ_CP036313.1"/>
</dbReference>
<evidence type="ECO:0000256" key="8">
    <source>
        <dbReference type="SAM" id="Phobius"/>
    </source>
</evidence>
<dbReference type="InterPro" id="IPR001516">
    <property type="entry name" value="Proton_antipo_N"/>
</dbReference>
<dbReference type="InterPro" id="IPR003918">
    <property type="entry name" value="NADH_UbQ_OxRdtase"/>
</dbReference>
<feature type="domain" description="NADH-Ubiquinone oxidoreductase (complex I) chain 5 N-terminal" evidence="10">
    <location>
        <begin position="67"/>
        <end position="103"/>
    </location>
</feature>
<evidence type="ECO:0000259" key="9">
    <source>
        <dbReference type="Pfam" id="PF00361"/>
    </source>
</evidence>
<feature type="transmembrane region" description="Helical" evidence="8">
    <location>
        <begin position="69"/>
        <end position="96"/>
    </location>
</feature>
<dbReference type="Pfam" id="PF00662">
    <property type="entry name" value="Proton_antipo_N"/>
    <property type="match status" value="1"/>
</dbReference>
<protein>
    <submittedName>
        <fullName evidence="12">Hydrogenase</fullName>
    </submittedName>
</protein>
<dbReference type="InterPro" id="IPR052175">
    <property type="entry name" value="ComplexI-like_HydComp"/>
</dbReference>
<comment type="subcellular location">
    <subcellularLocation>
        <location evidence="1">Cell membrane</location>
        <topology evidence="1">Multi-pass membrane protein</topology>
    </subcellularLocation>
    <subcellularLocation>
        <location evidence="7">Membrane</location>
        <topology evidence="7">Multi-pass membrane protein</topology>
    </subcellularLocation>
</comment>
<dbReference type="InterPro" id="IPR001750">
    <property type="entry name" value="ND/Mrp_TM"/>
</dbReference>
<dbReference type="AlphaFoldDB" id="A0A328FCT1"/>
<dbReference type="Proteomes" id="UP000248798">
    <property type="component" value="Unassembled WGS sequence"/>
</dbReference>
<evidence type="ECO:0000256" key="7">
    <source>
        <dbReference type="RuleBase" id="RU000320"/>
    </source>
</evidence>
<dbReference type="EMBL" id="CP036313">
    <property type="protein sequence ID" value="QBH15375.1"/>
    <property type="molecule type" value="Genomic_DNA"/>
</dbReference>
<sequence>MCQFFSSTFIILLGGFLSLIFARQKKFSKAIAVLFLSGGSLAGLLDAAGKLLNPAEASASFKYLDLFSLSFHVDGLSAFFLTAIFAVSLMAAIYSFHYMENEEDGIKTGVNYFFFSILIASMALVVTASNILTFMISWEFMSLSSFFLIIYSHKSAENRKSGYLYFVFSHVGAMFILAAFGLIYSHTGSFDLATMAEMPETMKTLIFVLSFIGFGIKAGVFPFHVWLPHAHPAAPSHISAVMSGVMIKTGIYGILRMYAILDFHTPVFGYITLIAGVVSGILGVVYALGQHDIKRLLAYHSVENIGIILIGLGIGMIGAATDNPLVAVLGFTGGILHVLNHSMFKSLLFMGAGMVLHQTGTGSIDALGGLLKGMKITGTTFIIGSLAICGLPPFNGFVSEFLIYMGSFKAIPVGSISFTMSVFAIISLAVIGGLALACFTKVVGVVFQGEPRTKAAENVKEKGLAMMVPMGCLAAACLIIGVFPKVFIDMALTAVQSLGLDYGRIPVEPFGQITGNITFAALLFFVVVLIVMGIRSIYYKNKTTTKSGTWGCGFTQPTVKMQYTGSSYAGSILEFFSATAPLSEEHPPIKGRFPLKTHYHSHVNDIAELHMKNVVVRPVFYLFDKLRWMQHGDIHLYIGYILLAIVLLLFFI</sequence>
<feature type="transmembrane region" description="Helical" evidence="8">
    <location>
        <begin position="163"/>
        <end position="184"/>
    </location>
</feature>
<reference evidence="12 13" key="1">
    <citation type="submission" date="2018-06" db="EMBL/GenBank/DDBJ databases">
        <title>Complete Genome Sequence of Desulfobacter hydrogenophilus (DSM3380).</title>
        <authorList>
            <person name="Marietou A."/>
            <person name="Schreiber L."/>
            <person name="Marshall I."/>
            <person name="Jorgensen B."/>
        </authorList>
    </citation>
    <scope>NUCLEOTIDE SEQUENCE [LARGE SCALE GENOMIC DNA]</scope>
    <source>
        <strain evidence="12 13">DSM 3380</strain>
    </source>
</reference>
<evidence type="ECO:0000256" key="6">
    <source>
        <dbReference type="ARBA" id="ARBA00023136"/>
    </source>
</evidence>
<feature type="transmembrane region" description="Helical" evidence="8">
    <location>
        <begin position="30"/>
        <end position="49"/>
    </location>
</feature>
<feature type="transmembrane region" description="Helical" evidence="8">
    <location>
        <begin position="325"/>
        <end position="344"/>
    </location>
</feature>
<feature type="transmembrane region" description="Helical" evidence="8">
    <location>
        <begin position="381"/>
        <end position="404"/>
    </location>
</feature>
<feature type="transmembrane region" description="Helical" evidence="8">
    <location>
        <begin position="416"/>
        <end position="443"/>
    </location>
</feature>
<dbReference type="GO" id="GO:0005886">
    <property type="term" value="C:plasma membrane"/>
    <property type="evidence" value="ECO:0007669"/>
    <property type="project" value="UniProtKB-SubCell"/>
</dbReference>
<evidence type="ECO:0000256" key="4">
    <source>
        <dbReference type="ARBA" id="ARBA00022989"/>
    </source>
</evidence>
<feature type="transmembrane region" description="Helical" evidence="8">
    <location>
        <begin position="296"/>
        <end position="319"/>
    </location>
</feature>
<feature type="transmembrane region" description="Helical" evidence="8">
    <location>
        <begin position="204"/>
        <end position="227"/>
    </location>
</feature>
<evidence type="ECO:0000313" key="13">
    <source>
        <dbReference type="Proteomes" id="UP000248798"/>
    </source>
</evidence>